<keyword evidence="2" id="KW-1185">Reference proteome</keyword>
<proteinExistence type="predicted"/>
<comment type="caution">
    <text evidence="1">The sequence shown here is derived from an EMBL/GenBank/DDBJ whole genome shotgun (WGS) entry which is preliminary data.</text>
</comment>
<evidence type="ECO:0000313" key="2">
    <source>
        <dbReference type="Proteomes" id="UP000316330"/>
    </source>
</evidence>
<dbReference type="AlphaFoldDB" id="A0A559JWT5"/>
<dbReference type="Proteomes" id="UP000316330">
    <property type="component" value="Unassembled WGS sequence"/>
</dbReference>
<evidence type="ECO:0000313" key="1">
    <source>
        <dbReference type="EMBL" id="TVY04352.1"/>
    </source>
</evidence>
<reference evidence="1 2" key="1">
    <citation type="submission" date="2019-07" db="EMBL/GenBank/DDBJ databases">
        <authorList>
            <person name="Kim J."/>
        </authorList>
    </citation>
    <scope>NUCLEOTIDE SEQUENCE [LARGE SCALE GENOMIC DNA]</scope>
    <source>
        <strain evidence="1 2">G13</strain>
    </source>
</reference>
<accession>A0A559JWT5</accession>
<dbReference type="EMBL" id="VNJJ01000001">
    <property type="protein sequence ID" value="TVY04352.1"/>
    <property type="molecule type" value="Genomic_DNA"/>
</dbReference>
<name>A0A559JWT5_9BACL</name>
<organism evidence="1 2">
    <name type="scientific">Cohnella terricola</name>
    <dbReference type="NCBI Taxonomy" id="1289167"/>
    <lineage>
        <taxon>Bacteria</taxon>
        <taxon>Bacillati</taxon>
        <taxon>Bacillota</taxon>
        <taxon>Bacilli</taxon>
        <taxon>Bacillales</taxon>
        <taxon>Paenibacillaceae</taxon>
        <taxon>Cohnella</taxon>
    </lineage>
</organism>
<protein>
    <submittedName>
        <fullName evidence="1">Uncharacterized protein</fullName>
    </submittedName>
</protein>
<dbReference type="OrthoDB" id="2928696at2"/>
<gene>
    <name evidence="1" type="ORF">FPZ45_01825</name>
</gene>
<sequence>MARRNRGNVHLVMPGRGRGQCPRCARSRINLLYDLVVGDGPATKVCKYCRPEKIVESKSVTFSERGVYP</sequence>